<dbReference type="RefSeq" id="WP_192912056.1">
    <property type="nucleotide sequence ID" value="NZ_CP062789.1"/>
</dbReference>
<protein>
    <submittedName>
        <fullName evidence="1">Uncharacterized protein</fullName>
    </submittedName>
</protein>
<sequence length="135" mass="13908">MITRLQDRVALEAGPAIGPGLASGGPIAKRRAAVISGDLAPAARKAAAADEVRKWFAPSNGTKKDKVDNLSQTAPRHGGSVGIAFGTARCVPLEDVSTLDLGPYALLANDGPSFMPTGSFLIDGDISVPYVRPVL</sequence>
<evidence type="ECO:0000313" key="2">
    <source>
        <dbReference type="Proteomes" id="UP000593998"/>
    </source>
</evidence>
<evidence type="ECO:0000313" key="1">
    <source>
        <dbReference type="EMBL" id="QOK24241.1"/>
    </source>
</evidence>
<reference evidence="1 2" key="1">
    <citation type="submission" date="2020-10" db="EMBL/GenBank/DDBJ databases">
        <title>Janibacter indicus TT2 genome sequence.</title>
        <authorList>
            <person name="Lee K."/>
            <person name="Ganzorig M."/>
        </authorList>
    </citation>
    <scope>NUCLEOTIDE SEQUENCE [LARGE SCALE GENOMIC DNA]</scope>
    <source>
        <strain evidence="1 2">TT2</strain>
    </source>
</reference>
<proteinExistence type="predicted"/>
<gene>
    <name evidence="1" type="ORF">IGS73_07805</name>
</gene>
<organism evidence="1 2">
    <name type="scientific">Janibacter indicus</name>
    <dbReference type="NCBI Taxonomy" id="857417"/>
    <lineage>
        <taxon>Bacteria</taxon>
        <taxon>Bacillati</taxon>
        <taxon>Actinomycetota</taxon>
        <taxon>Actinomycetes</taxon>
        <taxon>Micrococcales</taxon>
        <taxon>Intrasporangiaceae</taxon>
        <taxon>Janibacter</taxon>
    </lineage>
</organism>
<dbReference type="EMBL" id="CP062789">
    <property type="protein sequence ID" value="QOK24241.1"/>
    <property type="molecule type" value="Genomic_DNA"/>
</dbReference>
<dbReference type="AlphaFoldDB" id="A0A7L9J3P5"/>
<name>A0A7L9J3P5_9MICO</name>
<dbReference type="Proteomes" id="UP000593998">
    <property type="component" value="Chromosome"/>
</dbReference>
<accession>A0A7L9J3P5</accession>